<dbReference type="InterPro" id="IPR041301">
    <property type="entry name" value="PBECR3"/>
</dbReference>
<organism evidence="3">
    <name type="scientific">Myoviridae sp. ctuev19</name>
    <dbReference type="NCBI Taxonomy" id="2827716"/>
    <lineage>
        <taxon>Viruses</taxon>
        <taxon>Duplodnaviria</taxon>
        <taxon>Heunggongvirae</taxon>
        <taxon>Uroviricota</taxon>
        <taxon>Caudoviricetes</taxon>
    </lineage>
</organism>
<feature type="compositionally biased region" description="Polar residues" evidence="1">
    <location>
        <begin position="31"/>
        <end position="48"/>
    </location>
</feature>
<feature type="region of interest" description="Disordered" evidence="1">
    <location>
        <begin position="84"/>
        <end position="155"/>
    </location>
</feature>
<sequence>MRNNVSSTSLKSLLESYDRDAAASGRKKISTAGSTGVSGMKSSASTLASAIPEKTVVPEISAADAKSLMNAYYKPMLHEAKEAAAAEKKAQAEAKKASKKKSSSISIDDPNADGPADDFWSNTGKSDNKDNSAKPGNNSNSKPEKEEDKEKKPGLIARDFGALGSLLSAKNDGENSYLENGYKQDTEKNEKKLKNEDKAEKLRELNRKQAKGREESRAARETNAGLLNKSKLNDSEKAEIYTRVNTWAENPENKSLMTALQMAKTKNRVGDLLEAGYTSQQLDEANEMLELYQKMGKGQVLKERVGGTAKGTVKTVASAGMMGADTAMQTAENAVASVKDEEYRNAVKQYNDALLKTQTMEDSNTAYTLDENGNTVQTEEYQKAWQQLNDARAVMDRKNSEINAPVSKDSSGYKMYQSAQEDLARSDLGLDAGTKMLKGAATSAAENIAIAAVNPALVLPVLSAQGAAGGMANSIEKEAPAVNTLANGAAKFMAGWAINSVGVEQMLDTMGASGARNTIAAQIVQSIKNNSKLAQTNPAFYAVLMGAGDNGLQSFAETWADLAIDLATNTAEPMSLQELAAQSLQEAASGALGGAMTAVAGLGVNAGRQAMNNAQNAQAAQYAAETADNATGDNLSPIEQTANDDLTYGLLDNQFRDTNKMVQPTDYDLLPVDETSVNDNPNTHTDAQMNRINDYKQSVDTDMVNFIENVRSGNYTEPYVVSETNDRMRSAMMELTGMDKVGDVVLLDKNGVKHIDKRHGENGQHDKTMSKTEDMARAAYVLQNFDNAYLSKDRADGYTTKNGKLAPIVIFDKKIDGTHIVVEAVSDSKKGRNFIVSEYLSKNGVDKQKIARELPSSMDAGNTDPRATPEALASTTLANQSLAQEVAPVNEDLLTYGLLDSQYAEPAAEQHHANDNYDLLLDGWNYENSQPLAEERGQLDYGEPVGNIANPNTLDNDEIAWNEQRVNDFLTDSDRLSNEEKLAELGNLGIMNDLIHNENELNGVMELLESGASGAYINEYIAQNATDSEKIQFITGKTVRSGVGKALLGLLSNSGSMTNEEFSKAAYDIAEQVEPRSNYHSMNARYKHQWDDVTWRYAVDTIVSKISQMAGRGDGGYGANTVGAAESKFDRSTAPNLDIAEQTGIQNQLNDAAQNAYGESNQLQHDVYSHKQGEYEAAMNLDLSVSEAGGDTNAGINNEVKRLTDVAQWNAEDQYSAKEVRNRILQQLNRAAESGEDTAELVARLHAVDDLISMKRSQIGQALEAGKEAALSSENVSQKFSQYKQEQAQKFANKDKNAAKTMEEIASEISDADLSGQQKDFILDFIKERAKAKNVDMTDAQAEKLAQMVQMGAKTEQFYNTILEFATGIDDLSLDQIEQIDNLIYEAEQLPENSRDRVEKEKQVYAIMASTVKAGFMDKVNAWRYFAMLGNTRTHARNIIGNEAMGLVTGAKDVTATLIEHAVIRDKNDRTKAVLLPTKADNELLSAAYKYANESRYRQLTDNSRFNVKSGIEGEKTVFKNRVTEKARLANNAGLEESDYSGTFGELAVIKEIGGKPGEWAGKIMEKANKAGENGKVGFAGLRAQFARSMAQQMKAKGISADILTSTDPKDIAIVERMADTAVADAQRATFHEDSNTASWLSDKNKPAWVRILTDAELPFTKTPINIVKQAARYSPMGIVKTATVDAYNLSKGNITINKFVDNLAMGLTGTGIALAGAWLADSGILFVPDKDDKKQSFNEMQGKQGYSIIIDGKSYTIDWLAPAALPLLMGASIAKEAKQEGFGFDNIADSISSLADPMIETTMLSSLSDTLESIRYSESGSGIFSTLLVGGATNYAGQFVPTALGQVARSQDEHRRSNKSFASSKTGKQAEYFMRKQINKIPGLGEALDDLDLYENADYVDAWGRKQENGGLAYNALSPGYLRDVDTTRADQYIDDLYNEVGSEAVLPNVSSSKADVDLTPDSYEKYATEKGQTQAALIDELAGQEYISDMPAEVQKKIVSDLYSVAKMAGNKSVDPLWESDSKSDQKLYGIYEDLGESGLVNYVAGSKAFAEIKSSDNPAETAELYSGILDELTPEMVGTYMSDDYKKPYQAYKEGGIKAMAAYERASDRYSEINDNGGKYVDAVLSLDDITPAEQGYIYMLHASKDAKVKFLTQHYSKNMAYKLSYWFMRYSAIEDKLKAQIKGTNIKLSAAREAWANQYISNEQERESFIYLYKTARKDWKFE</sequence>
<dbReference type="EMBL" id="BK032585">
    <property type="protein sequence ID" value="DAF49648.1"/>
    <property type="molecule type" value="Genomic_DNA"/>
</dbReference>
<dbReference type="Pfam" id="PF18812">
    <property type="entry name" value="PBECR3"/>
    <property type="match status" value="1"/>
</dbReference>
<feature type="compositionally biased region" description="Basic and acidic residues" evidence="1">
    <location>
        <begin position="182"/>
        <end position="220"/>
    </location>
</feature>
<feature type="domain" description="Phage-Barnase-EndoU-ColicinE5/D-RelE like nuclease 3" evidence="2">
    <location>
        <begin position="731"/>
        <end position="843"/>
    </location>
</feature>
<feature type="region of interest" description="Disordered" evidence="1">
    <location>
        <begin position="167"/>
        <end position="230"/>
    </location>
</feature>
<feature type="compositionally biased region" description="Basic and acidic residues" evidence="1">
    <location>
        <begin position="142"/>
        <end position="153"/>
    </location>
</feature>
<protein>
    <submittedName>
        <fullName evidence="3">Nuclease</fullName>
    </submittedName>
</protein>
<feature type="compositionally biased region" description="Basic and acidic residues" evidence="1">
    <location>
        <begin position="84"/>
        <end position="96"/>
    </location>
</feature>
<evidence type="ECO:0000313" key="3">
    <source>
        <dbReference type="EMBL" id="DAF49648.1"/>
    </source>
</evidence>
<feature type="region of interest" description="Disordered" evidence="1">
    <location>
        <begin position="19"/>
        <end position="48"/>
    </location>
</feature>
<proteinExistence type="predicted"/>
<evidence type="ECO:0000259" key="2">
    <source>
        <dbReference type="Pfam" id="PF18812"/>
    </source>
</evidence>
<evidence type="ECO:0000256" key="1">
    <source>
        <dbReference type="SAM" id="MobiDB-lite"/>
    </source>
</evidence>
<name>A0A8S5SFF7_9CAUD</name>
<accession>A0A8S5SFF7</accession>
<reference evidence="3" key="1">
    <citation type="journal article" date="2021" name="Proc. Natl. Acad. Sci. U.S.A.">
        <title>A Catalog of Tens of Thousands of Viruses from Human Metagenomes Reveals Hidden Associations with Chronic Diseases.</title>
        <authorList>
            <person name="Tisza M.J."/>
            <person name="Buck C.B."/>
        </authorList>
    </citation>
    <scope>NUCLEOTIDE SEQUENCE</scope>
    <source>
        <strain evidence="3">Ctuev19</strain>
    </source>
</reference>